<name>A0ABV9LB54_9FLAO</name>
<evidence type="ECO:0000259" key="1">
    <source>
        <dbReference type="Pfam" id="PF05272"/>
    </source>
</evidence>
<dbReference type="PANTHER" id="PTHR34985">
    <property type="entry name" value="SLR0554 PROTEIN"/>
    <property type="match status" value="1"/>
</dbReference>
<dbReference type="InterPro" id="IPR007936">
    <property type="entry name" value="VapE-like_dom"/>
</dbReference>
<proteinExistence type="predicted"/>
<keyword evidence="3" id="KW-1185">Reference proteome</keyword>
<gene>
    <name evidence="2" type="ORF">ACFO5T_12715</name>
</gene>
<accession>A0ABV9LB54</accession>
<dbReference type="RefSeq" id="WP_380034998.1">
    <property type="nucleotide sequence ID" value="NZ_JBHSHB010000024.1"/>
</dbReference>
<protein>
    <submittedName>
        <fullName evidence="2">VapE domain-containing protein</fullName>
    </submittedName>
</protein>
<sequence>MKKKSIYHLDKPLVKTVFDQIFEYLHKKYHIRYNTMSHTCDIKPIDSKKWEVVNTASLYIELSQNNIKTSLKNVEMYLKSHLVEKFDPIENYFSHLPDWDGTDYISEYVSYIDFKELDLAIYHFKKWMVRAVKCALIDGYANKQCFVLYQKAQNKGKTTWIRNLCPEELSDYIAEDIGFDKDSRVSLTRNMLVNLDELGLASKSAINNYKSFLSKTQINERLPYDRLYSIIARRASLLASTNDNDFLNDPTGSVRWLCFEIIGEIDFSYKDNVDINMLWAQAYHLAFKDDEFYAEMTPEDIKLNEIRNKKYFNQSSEFELIDKYFTKTDSIEDFKTATDVINQLSFTDAKLNHISAGKALSALGYEKVKHSKLQAYGYLASFKSNQKLQ</sequence>
<dbReference type="PANTHER" id="PTHR34985:SF1">
    <property type="entry name" value="SLR0554 PROTEIN"/>
    <property type="match status" value="1"/>
</dbReference>
<dbReference type="EMBL" id="JBHSHB010000024">
    <property type="protein sequence ID" value="MFC4691293.1"/>
    <property type="molecule type" value="Genomic_DNA"/>
</dbReference>
<comment type="caution">
    <text evidence="2">The sequence shown here is derived from an EMBL/GenBank/DDBJ whole genome shotgun (WGS) entry which is preliminary data.</text>
</comment>
<reference evidence="3" key="1">
    <citation type="journal article" date="2019" name="Int. J. Syst. Evol. Microbiol.">
        <title>The Global Catalogue of Microorganisms (GCM) 10K type strain sequencing project: providing services to taxonomists for standard genome sequencing and annotation.</title>
        <authorList>
            <consortium name="The Broad Institute Genomics Platform"/>
            <consortium name="The Broad Institute Genome Sequencing Center for Infectious Disease"/>
            <person name="Wu L."/>
            <person name="Ma J."/>
        </authorList>
    </citation>
    <scope>NUCLEOTIDE SEQUENCE [LARGE SCALE GENOMIC DNA]</scope>
    <source>
        <strain evidence="3">CGMCC 4.7427</strain>
    </source>
</reference>
<organism evidence="2 3">
    <name type="scientific">Dokdonia genika</name>
    <dbReference type="NCBI Taxonomy" id="308113"/>
    <lineage>
        <taxon>Bacteria</taxon>
        <taxon>Pseudomonadati</taxon>
        <taxon>Bacteroidota</taxon>
        <taxon>Flavobacteriia</taxon>
        <taxon>Flavobacteriales</taxon>
        <taxon>Flavobacteriaceae</taxon>
        <taxon>Dokdonia</taxon>
    </lineage>
</organism>
<evidence type="ECO:0000313" key="2">
    <source>
        <dbReference type="EMBL" id="MFC4691293.1"/>
    </source>
</evidence>
<dbReference type="Pfam" id="PF05272">
    <property type="entry name" value="VapE-like_dom"/>
    <property type="match status" value="1"/>
</dbReference>
<feature type="domain" description="Virulence-associated protein E-like" evidence="1">
    <location>
        <begin position="98"/>
        <end position="309"/>
    </location>
</feature>
<evidence type="ECO:0000313" key="3">
    <source>
        <dbReference type="Proteomes" id="UP001595878"/>
    </source>
</evidence>
<dbReference type="Proteomes" id="UP001595878">
    <property type="component" value="Unassembled WGS sequence"/>
</dbReference>